<feature type="compositionally biased region" description="Acidic residues" evidence="1">
    <location>
        <begin position="74"/>
        <end position="88"/>
    </location>
</feature>
<evidence type="ECO:0000313" key="2">
    <source>
        <dbReference type="EnsemblMetazoa" id="tetur18g00650.1"/>
    </source>
</evidence>
<sequence length="88" mass="10200">MFNDERGQFLGLFNKLESINNKIGKVTRAVLQLKTELEAITNEKNDEEKDEEKEKVVEEIIQENEAEKEKDEETNAAEADVEEEDDEL</sequence>
<dbReference type="HOGENOM" id="CLU_2471964_0_0_1"/>
<evidence type="ECO:0000313" key="3">
    <source>
        <dbReference type="Proteomes" id="UP000015104"/>
    </source>
</evidence>
<dbReference type="EMBL" id="CAEY01000378">
    <property type="status" value="NOT_ANNOTATED_CDS"/>
    <property type="molecule type" value="Genomic_DNA"/>
</dbReference>
<evidence type="ECO:0000256" key="1">
    <source>
        <dbReference type="SAM" id="MobiDB-lite"/>
    </source>
</evidence>
<name>T1KQP3_TETUR</name>
<reference evidence="3" key="1">
    <citation type="submission" date="2011-08" db="EMBL/GenBank/DDBJ databases">
        <authorList>
            <person name="Rombauts S."/>
        </authorList>
    </citation>
    <scope>NUCLEOTIDE SEQUENCE</scope>
    <source>
        <strain evidence="3">London</strain>
    </source>
</reference>
<keyword evidence="3" id="KW-1185">Reference proteome</keyword>
<protein>
    <submittedName>
        <fullName evidence="2">Uncharacterized protein</fullName>
    </submittedName>
</protein>
<proteinExistence type="predicted"/>
<dbReference type="Proteomes" id="UP000015104">
    <property type="component" value="Unassembled WGS sequence"/>
</dbReference>
<dbReference type="AlphaFoldDB" id="T1KQP3"/>
<accession>T1KQP3</accession>
<feature type="region of interest" description="Disordered" evidence="1">
    <location>
        <begin position="62"/>
        <end position="88"/>
    </location>
</feature>
<dbReference type="EnsemblMetazoa" id="tetur18g00650.1">
    <property type="protein sequence ID" value="tetur18g00650.1"/>
    <property type="gene ID" value="tetur18g00650"/>
</dbReference>
<reference evidence="2" key="2">
    <citation type="submission" date="2015-06" db="UniProtKB">
        <authorList>
            <consortium name="EnsemblMetazoa"/>
        </authorList>
    </citation>
    <scope>IDENTIFICATION</scope>
</reference>
<organism evidence="2 3">
    <name type="scientific">Tetranychus urticae</name>
    <name type="common">Two-spotted spider mite</name>
    <dbReference type="NCBI Taxonomy" id="32264"/>
    <lineage>
        <taxon>Eukaryota</taxon>
        <taxon>Metazoa</taxon>
        <taxon>Ecdysozoa</taxon>
        <taxon>Arthropoda</taxon>
        <taxon>Chelicerata</taxon>
        <taxon>Arachnida</taxon>
        <taxon>Acari</taxon>
        <taxon>Acariformes</taxon>
        <taxon>Trombidiformes</taxon>
        <taxon>Prostigmata</taxon>
        <taxon>Eleutherengona</taxon>
        <taxon>Raphignathae</taxon>
        <taxon>Tetranychoidea</taxon>
        <taxon>Tetranychidae</taxon>
        <taxon>Tetranychus</taxon>
    </lineage>
</organism>